<dbReference type="Gene3D" id="3.10.450.50">
    <property type="match status" value="1"/>
</dbReference>
<dbReference type="AlphaFoldDB" id="A0A844XDU7"/>
<accession>A0A844XDU7</accession>
<reference evidence="2 3" key="2">
    <citation type="submission" date="2020-02" db="EMBL/GenBank/DDBJ databases">
        <title>Erythrobacter dongmakensis sp. nov., isolated from a tidal mudflat.</title>
        <authorList>
            <person name="Kim I.S."/>
        </authorList>
    </citation>
    <scope>NUCLEOTIDE SEQUENCE [LARGE SCALE GENOMIC DNA]</scope>
    <source>
        <strain evidence="2 3">GH3-10</strain>
    </source>
</reference>
<evidence type="ECO:0000259" key="1">
    <source>
        <dbReference type="Pfam" id="PF13474"/>
    </source>
</evidence>
<name>A0A844XDU7_9SPHN</name>
<feature type="domain" description="SnoaL-like" evidence="1">
    <location>
        <begin position="20"/>
        <end position="146"/>
    </location>
</feature>
<proteinExistence type="predicted"/>
<dbReference type="EMBL" id="WUBR01000002">
    <property type="protein sequence ID" value="MWV27768.1"/>
    <property type="molecule type" value="Genomic_DNA"/>
</dbReference>
<dbReference type="RefSeq" id="WP_160485446.1">
    <property type="nucleotide sequence ID" value="NZ_WUBR01000002.1"/>
</dbReference>
<evidence type="ECO:0000313" key="3">
    <source>
        <dbReference type="Proteomes" id="UP000461409"/>
    </source>
</evidence>
<evidence type="ECO:0000313" key="2">
    <source>
        <dbReference type="EMBL" id="MWV27768.1"/>
    </source>
</evidence>
<comment type="caution">
    <text evidence="2">The sequence shown here is derived from an EMBL/GenBank/DDBJ whole genome shotgun (WGS) entry which is preliminary data.</text>
</comment>
<reference evidence="2 3" key="1">
    <citation type="submission" date="2019-12" db="EMBL/GenBank/DDBJ databases">
        <authorList>
            <person name="Lee S.D."/>
        </authorList>
    </citation>
    <scope>NUCLEOTIDE SEQUENCE [LARGE SCALE GENOMIC DNA]</scope>
    <source>
        <strain evidence="2 3">GH3-10</strain>
    </source>
</reference>
<dbReference type="Pfam" id="PF13474">
    <property type="entry name" value="SnoaL_3"/>
    <property type="match status" value="1"/>
</dbReference>
<dbReference type="Proteomes" id="UP000461409">
    <property type="component" value="Unassembled WGS sequence"/>
</dbReference>
<organism evidence="2 3">
    <name type="scientific">Aurantiacibacter rhizosphaerae</name>
    <dbReference type="NCBI Taxonomy" id="2691582"/>
    <lineage>
        <taxon>Bacteria</taxon>
        <taxon>Pseudomonadati</taxon>
        <taxon>Pseudomonadota</taxon>
        <taxon>Alphaproteobacteria</taxon>
        <taxon>Sphingomonadales</taxon>
        <taxon>Erythrobacteraceae</taxon>
        <taxon>Aurantiacibacter</taxon>
    </lineage>
</organism>
<dbReference type="SUPFAM" id="SSF54427">
    <property type="entry name" value="NTF2-like"/>
    <property type="match status" value="1"/>
</dbReference>
<dbReference type="InterPro" id="IPR037401">
    <property type="entry name" value="SnoaL-like"/>
</dbReference>
<protein>
    <recommendedName>
        <fullName evidence="1">SnoaL-like domain-containing protein</fullName>
    </recommendedName>
</protein>
<gene>
    <name evidence="2" type="ORF">GRF63_07600</name>
</gene>
<sequence>MMADTANGPGANKARELEAIRQMEADMSKAIARLDIPEVMTHYVDNDSLVLFDQMTPRQYNGRQAMIDIWNDFLENKVKSLDSYSSSEPTMWVSEAGDLAGGFLFHSSDLTMLDGTQMSVVLRVTHVLVKQNGRWVVQHEHGSFPINWETGEVDYLSKE</sequence>
<dbReference type="InterPro" id="IPR032710">
    <property type="entry name" value="NTF2-like_dom_sf"/>
</dbReference>
<keyword evidence="3" id="KW-1185">Reference proteome</keyword>